<dbReference type="SUPFAM" id="SSF46785">
    <property type="entry name" value="Winged helix' DNA-binding domain"/>
    <property type="match status" value="1"/>
</dbReference>
<dbReference type="Gene3D" id="1.10.3210.40">
    <property type="match status" value="1"/>
</dbReference>
<comment type="caution">
    <text evidence="4">The sequence shown here is derived from an EMBL/GenBank/DDBJ whole genome shotgun (WGS) entry which is preliminary data.</text>
</comment>
<feature type="compositionally biased region" description="Basic and acidic residues" evidence="1">
    <location>
        <begin position="526"/>
        <end position="542"/>
    </location>
</feature>
<reference evidence="4" key="1">
    <citation type="submission" date="2019-09" db="EMBL/GenBank/DDBJ databases">
        <title>Draft genome sequences of 48 bacterial type strains from the CCUG.</title>
        <authorList>
            <person name="Tunovic T."/>
            <person name="Pineiro-Iglesias B."/>
            <person name="Unosson C."/>
            <person name="Inganas E."/>
            <person name="Ohlen M."/>
            <person name="Cardew S."/>
            <person name="Jensie-Markopoulos S."/>
            <person name="Salva-Serra F."/>
            <person name="Jaen-Luchoro D."/>
            <person name="Karlsson R."/>
            <person name="Svensson-Stadler L."/>
            <person name="Chun J."/>
            <person name="Moore E."/>
        </authorList>
    </citation>
    <scope>NUCLEOTIDE SEQUENCE</scope>
    <source>
        <strain evidence="4">CCUG 15333</strain>
    </source>
</reference>
<sequence length="847" mass="92213">MQLLGRINSLLQQVQTRWLGKRPPPADAAPQTAAAEPVVVAGTEPGWLRVLTASQLLQCVKADKALAEIWRQSRQSEATWQRDLLPAIHRYAEFVQLMPASEAHHHAHAGGLLSHTIEMLLAAMTWRNAHLLPEGSAIEVIDSQRDQWTYVVFFAALLHDIAKPMTDLRIQWRCDGMADSVRWMPSGGSLLQIMDQRRAGEYLVDFAPKSQRDYSAHTRLAQTLISRVAPASALSFLAREPKALGVLEAYLCGQDKDSLVATIVKKADQASTKRALQIGSKARFATAKAVPLVDLLMQAMTSMLQAGTVLPLNRNGAAGWVFEGSVWFVAKRLADSVREWVKTHEPEEAIPGQAKNDRLFDTWQEYGVIDLNPATGQAIWYVEVHGNEAEQGGYTHEFAMLRFPLSKLYAQEGMYPAPMRGHLVIKDKRKARADDQQDLAPALTVPDEHQTAAAEGNSHQDAATQSNLHEVAPDSTNPPEAAPVKQANRQEAATAQDRKLALVMREPAFSKPPQAAAAAKSNGKSPEPKPEAKLEPRPEAKQRPAAATSTLADSTERSGSNAGPVSTNSNAHEAGDDAYLLDDNLYLDMAESAAANNRPATRAPQRPIKKAAGAAAPTVQSHQTGASTVPASPRQQTHQQPSIQSHQTAAIQSKPKPVEQIPTPVRRVSQEFRDLMELDDIPAILPRTAVKPAAAAHPNEPVLLVQQLPDLPGQEEAAAAQEPSDLVVDFMQWVQQGLVSRELKYNEAGAVVHFVPEGMALVSPRIFKDYAAAVDGDANLTELASKAQRELIKCGWHLPGPNRTNIVKYAIQGRGGDVVGNLSCVVLLEPFRWVQPVPPNNPALAKS</sequence>
<proteinExistence type="predicted"/>
<feature type="domain" description="Uncharacterised" evidence="2">
    <location>
        <begin position="51"/>
        <end position="374"/>
    </location>
</feature>
<dbReference type="InterPro" id="IPR022391">
    <property type="entry name" value="ICE_relaxase_PFGI-1"/>
</dbReference>
<dbReference type="AlphaFoldDB" id="A0A6A1R0G8"/>
<evidence type="ECO:0000259" key="3">
    <source>
        <dbReference type="Pfam" id="PF07515"/>
    </source>
</evidence>
<feature type="compositionally biased region" description="Polar residues" evidence="1">
    <location>
        <begin position="469"/>
        <end position="478"/>
    </location>
</feature>
<evidence type="ECO:0000256" key="1">
    <source>
        <dbReference type="SAM" id="MobiDB-lite"/>
    </source>
</evidence>
<dbReference type="RefSeq" id="WP_151045277.1">
    <property type="nucleotide sequence ID" value="NZ_VZOT01000010.1"/>
</dbReference>
<dbReference type="InterPro" id="IPR011093">
    <property type="entry name" value="TraI_2_C"/>
</dbReference>
<feature type="compositionally biased region" description="Low complexity" evidence="1">
    <location>
        <begin position="595"/>
        <end position="606"/>
    </location>
</feature>
<organism evidence="4">
    <name type="scientific">Comamonas kerstersii</name>
    <dbReference type="NCBI Taxonomy" id="225992"/>
    <lineage>
        <taxon>Bacteria</taxon>
        <taxon>Pseudomonadati</taxon>
        <taxon>Pseudomonadota</taxon>
        <taxon>Betaproteobacteria</taxon>
        <taxon>Burkholderiales</taxon>
        <taxon>Comamonadaceae</taxon>
        <taxon>Comamonas</taxon>
    </lineage>
</organism>
<dbReference type="Pfam" id="PF07515">
    <property type="entry name" value="TraI_2_C"/>
    <property type="match status" value="1"/>
</dbReference>
<dbReference type="InterPro" id="IPR011119">
    <property type="entry name" value="Unchr_helicase_relaxase_TraI"/>
</dbReference>
<keyword evidence="4" id="KW-0378">Hydrolase</keyword>
<dbReference type="Pfam" id="PF07514">
    <property type="entry name" value="TraI_2"/>
    <property type="match status" value="1"/>
</dbReference>
<dbReference type="EMBL" id="VZOT01000010">
    <property type="protein sequence ID" value="KAB0585809.1"/>
    <property type="molecule type" value="Genomic_DNA"/>
</dbReference>
<dbReference type="InterPro" id="IPR036390">
    <property type="entry name" value="WH_DNA-bd_sf"/>
</dbReference>
<dbReference type="NCBIfam" id="TIGR03760">
    <property type="entry name" value="ICE_TraI_Pfluor"/>
    <property type="match status" value="1"/>
</dbReference>
<dbReference type="NCBIfam" id="NF041494">
    <property type="entry name" value="MobH"/>
    <property type="match status" value="1"/>
</dbReference>
<feature type="compositionally biased region" description="Polar residues" evidence="1">
    <location>
        <begin position="547"/>
        <end position="571"/>
    </location>
</feature>
<gene>
    <name evidence="4" type="ORF">F7P80_12870</name>
</gene>
<accession>A0A6A1R0G8</accession>
<feature type="region of interest" description="Disordered" evidence="1">
    <location>
        <begin position="595"/>
        <end position="662"/>
    </location>
</feature>
<feature type="region of interest" description="Disordered" evidence="1">
    <location>
        <begin position="469"/>
        <end position="497"/>
    </location>
</feature>
<name>A0A6A1R0G8_9BURK</name>
<evidence type="ECO:0000313" key="4">
    <source>
        <dbReference type="EMBL" id="KAB0585809.1"/>
    </source>
</evidence>
<dbReference type="GO" id="GO:0016787">
    <property type="term" value="F:hydrolase activity"/>
    <property type="evidence" value="ECO:0007669"/>
    <property type="project" value="UniProtKB-KW"/>
</dbReference>
<feature type="region of interest" description="Disordered" evidence="1">
    <location>
        <begin position="510"/>
        <end position="573"/>
    </location>
</feature>
<evidence type="ECO:0000259" key="2">
    <source>
        <dbReference type="Pfam" id="PF07514"/>
    </source>
</evidence>
<feature type="compositionally biased region" description="Low complexity" evidence="1">
    <location>
        <begin position="510"/>
        <end position="525"/>
    </location>
</feature>
<feature type="domain" description="Putative conjugal transfer nickase/helicase TraI C-terminal" evidence="3">
    <location>
        <begin position="728"/>
        <end position="845"/>
    </location>
</feature>
<protein>
    <submittedName>
        <fullName evidence="4">Phosphohydrolase</fullName>
    </submittedName>
</protein>
<feature type="compositionally biased region" description="Polar residues" evidence="1">
    <location>
        <begin position="618"/>
        <end position="651"/>
    </location>
</feature>